<protein>
    <submittedName>
        <fullName evidence="2">Uncharacterized protein</fullName>
    </submittedName>
</protein>
<sequence length="252" mass="28349">MEKMFGKDSCDLADLWYNELLNNHSLTDNVGDGDITNNIIEDTVESDPAPVLNILNGQANAQSLNKANDYLEPSSDSNLDVDWDIVESNQHGNGFTFADPTPLLTPAPANFSTSLPATPQSIASQSSPATVRNRKQVRNCCKAMKTWLLEQPRNLQKARQIFSQYSVEINEALRMRTPRSGRPHIHQGALTVERRGYFRSNYAIIKRCKLFIASFVNMFNGEFAATMTINDLQYPYDIEGPTLRVSSHRYTQ</sequence>
<dbReference type="WBParaSite" id="ES5_v2.g23605.t1">
    <property type="protein sequence ID" value="ES5_v2.g23605.t1"/>
    <property type="gene ID" value="ES5_v2.g23605"/>
</dbReference>
<evidence type="ECO:0000313" key="2">
    <source>
        <dbReference type="WBParaSite" id="ES5_v2.g23605.t1"/>
    </source>
</evidence>
<dbReference type="Proteomes" id="UP000887579">
    <property type="component" value="Unplaced"/>
</dbReference>
<evidence type="ECO:0000313" key="1">
    <source>
        <dbReference type="Proteomes" id="UP000887579"/>
    </source>
</evidence>
<name>A0AC34G1I8_9BILA</name>
<accession>A0AC34G1I8</accession>
<organism evidence="1 2">
    <name type="scientific">Panagrolaimus sp. ES5</name>
    <dbReference type="NCBI Taxonomy" id="591445"/>
    <lineage>
        <taxon>Eukaryota</taxon>
        <taxon>Metazoa</taxon>
        <taxon>Ecdysozoa</taxon>
        <taxon>Nematoda</taxon>
        <taxon>Chromadorea</taxon>
        <taxon>Rhabditida</taxon>
        <taxon>Tylenchina</taxon>
        <taxon>Panagrolaimomorpha</taxon>
        <taxon>Panagrolaimoidea</taxon>
        <taxon>Panagrolaimidae</taxon>
        <taxon>Panagrolaimus</taxon>
    </lineage>
</organism>
<reference evidence="2" key="1">
    <citation type="submission" date="2022-11" db="UniProtKB">
        <authorList>
            <consortium name="WormBaseParasite"/>
        </authorList>
    </citation>
    <scope>IDENTIFICATION</scope>
</reference>
<proteinExistence type="predicted"/>